<protein>
    <submittedName>
        <fullName evidence="1">Alpha 1-4-glycosyltransferase family</fullName>
    </submittedName>
</protein>
<dbReference type="PANTHER" id="PTHR47213:SF1">
    <property type="entry name" value="OS07G0567300 PROTEIN"/>
    <property type="match status" value="1"/>
</dbReference>
<dbReference type="AlphaFoldDB" id="A0A3M7P8L9"/>
<gene>
    <name evidence="1" type="ORF">BpHYR1_018445</name>
</gene>
<comment type="caution">
    <text evidence="1">The sequence shown here is derived from an EMBL/GenBank/DDBJ whole genome shotgun (WGS) entry which is preliminary data.</text>
</comment>
<dbReference type="Pfam" id="PF04488">
    <property type="entry name" value="Gly_transf_sug"/>
    <property type="match status" value="1"/>
</dbReference>
<organism evidence="1 2">
    <name type="scientific">Brachionus plicatilis</name>
    <name type="common">Marine rotifer</name>
    <name type="synonym">Brachionus muelleri</name>
    <dbReference type="NCBI Taxonomy" id="10195"/>
    <lineage>
        <taxon>Eukaryota</taxon>
        <taxon>Metazoa</taxon>
        <taxon>Spiralia</taxon>
        <taxon>Gnathifera</taxon>
        <taxon>Rotifera</taxon>
        <taxon>Eurotatoria</taxon>
        <taxon>Monogononta</taxon>
        <taxon>Pseudotrocha</taxon>
        <taxon>Ploima</taxon>
        <taxon>Brachionidae</taxon>
        <taxon>Brachionus</taxon>
    </lineage>
</organism>
<keyword evidence="2" id="KW-1185">Reference proteome</keyword>
<dbReference type="SUPFAM" id="SSF53448">
    <property type="entry name" value="Nucleotide-diphospho-sugar transferases"/>
    <property type="match status" value="1"/>
</dbReference>
<reference evidence="1 2" key="1">
    <citation type="journal article" date="2018" name="Sci. Rep.">
        <title>Genomic signatures of local adaptation to the degree of environmental predictability in rotifers.</title>
        <authorList>
            <person name="Franch-Gras L."/>
            <person name="Hahn C."/>
            <person name="Garcia-Roger E.M."/>
            <person name="Carmona M.J."/>
            <person name="Serra M."/>
            <person name="Gomez A."/>
        </authorList>
    </citation>
    <scope>NUCLEOTIDE SEQUENCE [LARGE SCALE GENOMIC DNA]</scope>
    <source>
        <strain evidence="1">HYR1</strain>
    </source>
</reference>
<name>A0A3M7P8L9_BRAPC</name>
<dbReference type="STRING" id="10195.A0A3M7P8L9"/>
<dbReference type="Gene3D" id="3.90.550.20">
    <property type="match status" value="1"/>
</dbReference>
<dbReference type="InterPro" id="IPR044789">
    <property type="entry name" value="Put_A1-4-GlycosylTfrase_plant"/>
</dbReference>
<evidence type="ECO:0000313" key="2">
    <source>
        <dbReference type="Proteomes" id="UP000276133"/>
    </source>
</evidence>
<dbReference type="EMBL" id="REGN01012463">
    <property type="protein sequence ID" value="RMZ95343.1"/>
    <property type="molecule type" value="Genomic_DNA"/>
</dbReference>
<dbReference type="InterPro" id="IPR029044">
    <property type="entry name" value="Nucleotide-diphossugar_trans"/>
</dbReference>
<evidence type="ECO:0000313" key="1">
    <source>
        <dbReference type="EMBL" id="RMZ95343.1"/>
    </source>
</evidence>
<sequence>MDQKDSNDISLSSCLSHVPSSDKFHIFLIWRGSAFSLIYQKAFETVVKFHPNAEIMLFSNELKEDWFLSLNKSGNVFVVRYNLMQLVKGRKGWNFAEKASRILNGENVKNLKVSSNHLSNFLRLFLLYTFGGLYLDTDMIVLRDLSIYKNHIGVDDKKSYICSSNIYSAKGAKNFSCLCNCLLSFEKNHPFIGKALDTFESHWSRHQGYGSGGATMLISIIKDYLDIVNVIPNYYWICNKHLNRRFSVVLKNDSIIEDVVKNCFVLHLYGAGHSSMSIDNFENKLAGRVWNSLYFD</sequence>
<dbReference type="Proteomes" id="UP000276133">
    <property type="component" value="Unassembled WGS sequence"/>
</dbReference>
<dbReference type="InterPro" id="IPR007577">
    <property type="entry name" value="GlycoTrfase_DXD_sugar-bd_CS"/>
</dbReference>
<dbReference type="GO" id="GO:0016740">
    <property type="term" value="F:transferase activity"/>
    <property type="evidence" value="ECO:0007669"/>
    <property type="project" value="UniProtKB-KW"/>
</dbReference>
<keyword evidence="1" id="KW-0808">Transferase</keyword>
<proteinExistence type="predicted"/>
<dbReference type="PANTHER" id="PTHR47213">
    <property type="entry name" value="OS07G0567300 PROTEIN"/>
    <property type="match status" value="1"/>
</dbReference>
<accession>A0A3M7P8L9</accession>